<protein>
    <submittedName>
        <fullName evidence="2">Uncharacterized protein</fullName>
    </submittedName>
</protein>
<organism evidence="2 3">
    <name type="scientific">Characodon lateralis</name>
    <dbReference type="NCBI Taxonomy" id="208331"/>
    <lineage>
        <taxon>Eukaryota</taxon>
        <taxon>Metazoa</taxon>
        <taxon>Chordata</taxon>
        <taxon>Craniata</taxon>
        <taxon>Vertebrata</taxon>
        <taxon>Euteleostomi</taxon>
        <taxon>Actinopterygii</taxon>
        <taxon>Neopterygii</taxon>
        <taxon>Teleostei</taxon>
        <taxon>Neoteleostei</taxon>
        <taxon>Acanthomorphata</taxon>
        <taxon>Ovalentaria</taxon>
        <taxon>Atherinomorphae</taxon>
        <taxon>Cyprinodontiformes</taxon>
        <taxon>Goodeidae</taxon>
        <taxon>Characodon</taxon>
    </lineage>
</organism>
<comment type="caution">
    <text evidence="2">The sequence shown here is derived from an EMBL/GenBank/DDBJ whole genome shotgun (WGS) entry which is preliminary data.</text>
</comment>
<feature type="transmembrane region" description="Helical" evidence="1">
    <location>
        <begin position="76"/>
        <end position="96"/>
    </location>
</feature>
<keyword evidence="1" id="KW-0812">Transmembrane</keyword>
<keyword evidence="1" id="KW-0472">Membrane</keyword>
<name>A0ABU7DTM9_9TELE</name>
<evidence type="ECO:0000313" key="2">
    <source>
        <dbReference type="EMBL" id="MED6278423.1"/>
    </source>
</evidence>
<sequence length="106" mass="11838">MSNSPVPFIFSPSQVKSSKMILMLPQAHEYLNQSNVAVVSHVLNTSVCGSPDSSSTPCEYPQNHLYELCSTILSRLWLSLFLIHIFLSHFILPLNFPLICLDSSTL</sequence>
<reference evidence="2 3" key="1">
    <citation type="submission" date="2021-06" db="EMBL/GenBank/DDBJ databases">
        <authorList>
            <person name="Palmer J.M."/>
        </authorList>
    </citation>
    <scope>NUCLEOTIDE SEQUENCE [LARGE SCALE GENOMIC DNA]</scope>
    <source>
        <strain evidence="2 3">CL_MEX2019</strain>
        <tissue evidence="2">Muscle</tissue>
    </source>
</reference>
<dbReference type="Proteomes" id="UP001352852">
    <property type="component" value="Unassembled WGS sequence"/>
</dbReference>
<keyword evidence="3" id="KW-1185">Reference proteome</keyword>
<accession>A0ABU7DTM9</accession>
<proteinExistence type="predicted"/>
<keyword evidence="1" id="KW-1133">Transmembrane helix</keyword>
<evidence type="ECO:0000313" key="3">
    <source>
        <dbReference type="Proteomes" id="UP001352852"/>
    </source>
</evidence>
<dbReference type="EMBL" id="JAHUTJ010035305">
    <property type="protein sequence ID" value="MED6278423.1"/>
    <property type="molecule type" value="Genomic_DNA"/>
</dbReference>
<evidence type="ECO:0000256" key="1">
    <source>
        <dbReference type="SAM" id="Phobius"/>
    </source>
</evidence>
<gene>
    <name evidence="2" type="ORF">CHARACLAT_023594</name>
</gene>